<name>A0A0B6Z1Y4_9EUPU</name>
<proteinExistence type="predicted"/>
<accession>A0A0B6Z1Y4</accession>
<reference evidence="1" key="1">
    <citation type="submission" date="2014-12" db="EMBL/GenBank/DDBJ databases">
        <title>Insight into the proteome of Arion vulgaris.</title>
        <authorList>
            <person name="Aradska J."/>
            <person name="Bulat T."/>
            <person name="Smidak R."/>
            <person name="Sarate P."/>
            <person name="Gangsoo J."/>
            <person name="Sialana F."/>
            <person name="Bilban M."/>
            <person name="Lubec G."/>
        </authorList>
    </citation>
    <scope>NUCLEOTIDE SEQUENCE</scope>
    <source>
        <tissue evidence="1">Skin</tissue>
    </source>
</reference>
<feature type="non-terminal residue" evidence="1">
    <location>
        <position position="50"/>
    </location>
</feature>
<dbReference type="AlphaFoldDB" id="A0A0B6Z1Y4"/>
<organism evidence="1">
    <name type="scientific">Arion vulgaris</name>
    <dbReference type="NCBI Taxonomy" id="1028688"/>
    <lineage>
        <taxon>Eukaryota</taxon>
        <taxon>Metazoa</taxon>
        <taxon>Spiralia</taxon>
        <taxon>Lophotrochozoa</taxon>
        <taxon>Mollusca</taxon>
        <taxon>Gastropoda</taxon>
        <taxon>Heterobranchia</taxon>
        <taxon>Euthyneura</taxon>
        <taxon>Panpulmonata</taxon>
        <taxon>Eupulmonata</taxon>
        <taxon>Stylommatophora</taxon>
        <taxon>Helicina</taxon>
        <taxon>Arionoidea</taxon>
        <taxon>Arionidae</taxon>
        <taxon>Arion</taxon>
    </lineage>
</organism>
<gene>
    <name evidence="1" type="primary">ORF45415</name>
</gene>
<evidence type="ECO:0000313" key="1">
    <source>
        <dbReference type="EMBL" id="CEK62528.1"/>
    </source>
</evidence>
<sequence length="50" mass="5609">MVAECLVALVAECQVVYGLLRKDSRLIAESKTTTYIYFSQPITYPQPQLG</sequence>
<protein>
    <submittedName>
        <fullName evidence="1">Uncharacterized protein</fullName>
    </submittedName>
</protein>
<dbReference type="EMBL" id="HACG01015663">
    <property type="protein sequence ID" value="CEK62528.1"/>
    <property type="molecule type" value="Transcribed_RNA"/>
</dbReference>